<organism evidence="1 2">
    <name type="scientific">Papaver somniferum</name>
    <name type="common">Opium poppy</name>
    <dbReference type="NCBI Taxonomy" id="3469"/>
    <lineage>
        <taxon>Eukaryota</taxon>
        <taxon>Viridiplantae</taxon>
        <taxon>Streptophyta</taxon>
        <taxon>Embryophyta</taxon>
        <taxon>Tracheophyta</taxon>
        <taxon>Spermatophyta</taxon>
        <taxon>Magnoliopsida</taxon>
        <taxon>Ranunculales</taxon>
        <taxon>Papaveraceae</taxon>
        <taxon>Papaveroideae</taxon>
        <taxon>Papaver</taxon>
    </lineage>
</organism>
<dbReference type="Proteomes" id="UP000316621">
    <property type="component" value="Chromosome 5"/>
</dbReference>
<accession>A0A4Y7JVL6</accession>
<gene>
    <name evidence="1" type="ORF">C5167_025831</name>
</gene>
<protein>
    <submittedName>
        <fullName evidence="1">Uncharacterized protein</fullName>
    </submittedName>
</protein>
<evidence type="ECO:0000313" key="1">
    <source>
        <dbReference type="EMBL" id="RZC64092.1"/>
    </source>
</evidence>
<keyword evidence="2" id="KW-1185">Reference proteome</keyword>
<evidence type="ECO:0000313" key="2">
    <source>
        <dbReference type="Proteomes" id="UP000316621"/>
    </source>
</evidence>
<name>A0A4Y7JVL6_PAPSO</name>
<sequence>MAGYEVLRQQVGPSRSVIFAITDSPMHAPAHCVGECNTCFHATVGAADADSDCESPGLSKAKLVVGCLRGVKMLLSGVSPGLPI</sequence>
<dbReference type="AlphaFoldDB" id="A0A4Y7JVL6"/>
<proteinExistence type="predicted"/>
<dbReference type="EMBL" id="CM010719">
    <property type="protein sequence ID" value="RZC64092.1"/>
    <property type="molecule type" value="Genomic_DNA"/>
</dbReference>
<reference evidence="1 2" key="1">
    <citation type="journal article" date="2018" name="Science">
        <title>The opium poppy genome and morphinan production.</title>
        <authorList>
            <person name="Guo L."/>
            <person name="Winzer T."/>
            <person name="Yang X."/>
            <person name="Li Y."/>
            <person name="Ning Z."/>
            <person name="He Z."/>
            <person name="Teodor R."/>
            <person name="Lu Y."/>
            <person name="Bowser T.A."/>
            <person name="Graham I.A."/>
            <person name="Ye K."/>
        </authorList>
    </citation>
    <scope>NUCLEOTIDE SEQUENCE [LARGE SCALE GENOMIC DNA]</scope>
    <source>
        <strain evidence="2">cv. HN1</strain>
        <tissue evidence="1">Leaves</tissue>
    </source>
</reference>
<dbReference type="Gramene" id="RZC64092">
    <property type="protein sequence ID" value="RZC64092"/>
    <property type="gene ID" value="C5167_025831"/>
</dbReference>